<gene>
    <name evidence="7" type="ORF">C1H46_018563</name>
</gene>
<keyword evidence="1" id="KW-0479">Metal-binding</keyword>
<proteinExistence type="predicted"/>
<feature type="compositionally biased region" description="Polar residues" evidence="5">
    <location>
        <begin position="149"/>
        <end position="162"/>
    </location>
</feature>
<feature type="compositionally biased region" description="Basic and acidic residues" evidence="5">
    <location>
        <begin position="184"/>
        <end position="196"/>
    </location>
</feature>
<feature type="region of interest" description="Disordered" evidence="5">
    <location>
        <begin position="1"/>
        <end position="28"/>
    </location>
</feature>
<dbReference type="InterPro" id="IPR001841">
    <property type="entry name" value="Znf_RING"/>
</dbReference>
<dbReference type="EMBL" id="VIEB01000305">
    <property type="protein sequence ID" value="TQD95821.1"/>
    <property type="molecule type" value="Genomic_DNA"/>
</dbReference>
<dbReference type="AlphaFoldDB" id="A0A540MAR9"/>
<feature type="compositionally biased region" description="Basic and acidic residues" evidence="5">
    <location>
        <begin position="1"/>
        <end position="12"/>
    </location>
</feature>
<dbReference type="InterPro" id="IPR013083">
    <property type="entry name" value="Znf_RING/FYVE/PHD"/>
</dbReference>
<evidence type="ECO:0000256" key="4">
    <source>
        <dbReference type="PROSITE-ProRule" id="PRU00175"/>
    </source>
</evidence>
<dbReference type="Pfam" id="PF00097">
    <property type="entry name" value="zf-C3HC4"/>
    <property type="match status" value="1"/>
</dbReference>
<dbReference type="Proteomes" id="UP000315295">
    <property type="component" value="Unassembled WGS sequence"/>
</dbReference>
<dbReference type="STRING" id="106549.A0A540MAR9"/>
<feature type="compositionally biased region" description="Low complexity" evidence="5">
    <location>
        <begin position="13"/>
        <end position="22"/>
    </location>
</feature>
<dbReference type="PROSITE" id="PS50089">
    <property type="entry name" value="ZF_RING_2"/>
    <property type="match status" value="1"/>
</dbReference>
<reference evidence="7 8" key="1">
    <citation type="journal article" date="2019" name="G3 (Bethesda)">
        <title>Sequencing of a Wild Apple (Malus baccata) Genome Unravels the Differences Between Cultivated and Wild Apple Species Regarding Disease Resistance and Cold Tolerance.</title>
        <authorList>
            <person name="Chen X."/>
        </authorList>
    </citation>
    <scope>NUCLEOTIDE SEQUENCE [LARGE SCALE GENOMIC DNA]</scope>
    <source>
        <strain evidence="8">cv. Shandingzi</strain>
        <tissue evidence="7">Leaves</tissue>
    </source>
</reference>
<sequence>MSKRKLPSDDHSPPSFSPRSSDTMPCSSGMELLTQELPNPYPSVIQHHPSLGRSMFFKRSRHHYAHQYSRRNSGNLANPSTSRGKGVPLRDDKLSHKLATQSSSEDRRHSDTMPCSSGMELLTQEHHPSLGRSMFFKRSRHHYAHQYSRRNSGNLANPSTSRGKGVPLRDDKLSYKLATQSSSEARRHSETKEKPFLRPSRIRSGFLTTDAVSPDPGKMVCAICDKLLRRKPFFLGSTQSSTEVSVVAVLVCGHLFHADCLEQKTSFEDRHNPHCPLCAGLLPKVEDSRE</sequence>
<keyword evidence="3" id="KW-0862">Zinc</keyword>
<dbReference type="PANTHER" id="PTHR31150:SF6">
    <property type="entry name" value="ZINC ION BINDING PROTEIN"/>
    <property type="match status" value="1"/>
</dbReference>
<dbReference type="SMART" id="SM00184">
    <property type="entry name" value="RING"/>
    <property type="match status" value="1"/>
</dbReference>
<evidence type="ECO:0000256" key="5">
    <source>
        <dbReference type="SAM" id="MobiDB-lite"/>
    </source>
</evidence>
<dbReference type="GO" id="GO:0008270">
    <property type="term" value="F:zinc ion binding"/>
    <property type="evidence" value="ECO:0007669"/>
    <property type="project" value="UniProtKB-KW"/>
</dbReference>
<evidence type="ECO:0000256" key="2">
    <source>
        <dbReference type="ARBA" id="ARBA00022771"/>
    </source>
</evidence>
<comment type="caution">
    <text evidence="7">The sequence shown here is derived from an EMBL/GenBank/DDBJ whole genome shotgun (WGS) entry which is preliminary data.</text>
</comment>
<name>A0A540MAR9_MALBA</name>
<dbReference type="SUPFAM" id="SSF57850">
    <property type="entry name" value="RING/U-box"/>
    <property type="match status" value="1"/>
</dbReference>
<dbReference type="PANTHER" id="PTHR31150">
    <property type="entry name" value="EXPRESSED PROTEIN"/>
    <property type="match status" value="1"/>
</dbReference>
<protein>
    <recommendedName>
        <fullName evidence="6">RING-type domain-containing protein</fullName>
    </recommendedName>
</protein>
<accession>A0A540MAR9</accession>
<feature type="region of interest" description="Disordered" evidence="5">
    <location>
        <begin position="145"/>
        <end position="199"/>
    </location>
</feature>
<evidence type="ECO:0000259" key="6">
    <source>
        <dbReference type="PROSITE" id="PS50089"/>
    </source>
</evidence>
<evidence type="ECO:0000313" key="8">
    <source>
        <dbReference type="Proteomes" id="UP000315295"/>
    </source>
</evidence>
<feature type="domain" description="RING-type" evidence="6">
    <location>
        <begin position="221"/>
        <end position="278"/>
    </location>
</feature>
<keyword evidence="2 4" id="KW-0863">Zinc-finger</keyword>
<evidence type="ECO:0000313" key="7">
    <source>
        <dbReference type="EMBL" id="TQD95821.1"/>
    </source>
</evidence>
<feature type="compositionally biased region" description="Polar residues" evidence="5">
    <location>
        <begin position="70"/>
        <end position="83"/>
    </location>
</feature>
<evidence type="ECO:0000256" key="3">
    <source>
        <dbReference type="ARBA" id="ARBA00022833"/>
    </source>
</evidence>
<organism evidence="7 8">
    <name type="scientific">Malus baccata</name>
    <name type="common">Siberian crab apple</name>
    <name type="synonym">Pyrus baccata</name>
    <dbReference type="NCBI Taxonomy" id="106549"/>
    <lineage>
        <taxon>Eukaryota</taxon>
        <taxon>Viridiplantae</taxon>
        <taxon>Streptophyta</taxon>
        <taxon>Embryophyta</taxon>
        <taxon>Tracheophyta</taxon>
        <taxon>Spermatophyta</taxon>
        <taxon>Magnoliopsida</taxon>
        <taxon>eudicotyledons</taxon>
        <taxon>Gunneridae</taxon>
        <taxon>Pentapetalae</taxon>
        <taxon>rosids</taxon>
        <taxon>fabids</taxon>
        <taxon>Rosales</taxon>
        <taxon>Rosaceae</taxon>
        <taxon>Amygdaloideae</taxon>
        <taxon>Maleae</taxon>
        <taxon>Malus</taxon>
    </lineage>
</organism>
<dbReference type="InterPro" id="IPR018957">
    <property type="entry name" value="Znf_C3HC4_RING-type"/>
</dbReference>
<feature type="region of interest" description="Disordered" evidence="5">
    <location>
        <begin position="66"/>
        <end position="122"/>
    </location>
</feature>
<keyword evidence="8" id="KW-1185">Reference proteome</keyword>
<evidence type="ECO:0000256" key="1">
    <source>
        <dbReference type="ARBA" id="ARBA00022723"/>
    </source>
</evidence>
<dbReference type="Gene3D" id="3.30.40.10">
    <property type="entry name" value="Zinc/RING finger domain, C3HC4 (zinc finger)"/>
    <property type="match status" value="1"/>
</dbReference>